<evidence type="ECO:0000256" key="3">
    <source>
        <dbReference type="SAM" id="MobiDB-lite"/>
    </source>
</evidence>
<dbReference type="SUPFAM" id="SSF51182">
    <property type="entry name" value="RmlC-like cupins"/>
    <property type="match status" value="1"/>
</dbReference>
<name>A0ABW3T9I6_9RHOB</name>
<dbReference type="InterPro" id="IPR014710">
    <property type="entry name" value="RmlC-like_jellyroll"/>
</dbReference>
<comment type="similarity">
    <text evidence="1 2">Belongs to the pirin family.</text>
</comment>
<dbReference type="Pfam" id="PF05726">
    <property type="entry name" value="Pirin_C"/>
    <property type="match status" value="1"/>
</dbReference>
<evidence type="ECO:0000259" key="4">
    <source>
        <dbReference type="Pfam" id="PF02678"/>
    </source>
</evidence>
<dbReference type="Gene3D" id="2.60.120.10">
    <property type="entry name" value="Jelly Rolls"/>
    <property type="match status" value="2"/>
</dbReference>
<dbReference type="InterPro" id="IPR008778">
    <property type="entry name" value="Pirin_C_dom"/>
</dbReference>
<feature type="domain" description="Pirin C-terminal" evidence="5">
    <location>
        <begin position="192"/>
        <end position="290"/>
    </location>
</feature>
<feature type="domain" description="Pirin N-terminal" evidence="4">
    <location>
        <begin position="34"/>
        <end position="139"/>
    </location>
</feature>
<protein>
    <submittedName>
        <fullName evidence="6">Pirin family protein</fullName>
    </submittedName>
</protein>
<dbReference type="InterPro" id="IPR012093">
    <property type="entry name" value="Pirin"/>
</dbReference>
<dbReference type="PIRSF" id="PIRSF006232">
    <property type="entry name" value="Pirin"/>
    <property type="match status" value="1"/>
</dbReference>
<dbReference type="InterPro" id="IPR003829">
    <property type="entry name" value="Pirin_N_dom"/>
</dbReference>
<evidence type="ECO:0000256" key="2">
    <source>
        <dbReference type="RuleBase" id="RU003457"/>
    </source>
</evidence>
<dbReference type="RefSeq" id="WP_380789004.1">
    <property type="nucleotide sequence ID" value="NZ_JBHTKR010000001.1"/>
</dbReference>
<gene>
    <name evidence="6" type="ORF">ACFQ3C_03335</name>
</gene>
<feature type="region of interest" description="Disordered" evidence="3">
    <location>
        <begin position="293"/>
        <end position="312"/>
    </location>
</feature>
<organism evidence="6 7">
    <name type="scientific">Seohaeicola saemankumensis</name>
    <dbReference type="NCBI Taxonomy" id="481181"/>
    <lineage>
        <taxon>Bacteria</taxon>
        <taxon>Pseudomonadati</taxon>
        <taxon>Pseudomonadota</taxon>
        <taxon>Alphaproteobacteria</taxon>
        <taxon>Rhodobacterales</taxon>
        <taxon>Roseobacteraceae</taxon>
        <taxon>Seohaeicola</taxon>
    </lineage>
</organism>
<dbReference type="Proteomes" id="UP001597151">
    <property type="component" value="Unassembled WGS sequence"/>
</dbReference>
<sequence>MSWNPALDPHCPTGDDVDSIETVIVPRARDLGGFEVRRALPAPRRQMVGPFIFFDQMGPAEFVTGQGIDVRPHPHIGLATVTYLMKGQIHHRDSLGTDQWITPGAVNWMVAGNGITHSERTDGEIRRAPHSLLGIQTWVALPKGAEDGAAAFAHAAKDSLPLLEGEGKTLRLILGNAWGAQAPVKTPSEMFYADAVLQPGAAIPLPDNHEDRGVYVMDGQVDVAGQSFDAGRMMVFRPADRISLKAGPQGARVLLLGGETLEGPRYIWWNFVASSKERIEAAKEAWREGDWEHGRFRLPPGDDAEHIPLPPR</sequence>
<dbReference type="PANTHER" id="PTHR13903">
    <property type="entry name" value="PIRIN-RELATED"/>
    <property type="match status" value="1"/>
</dbReference>
<dbReference type="CDD" id="cd02909">
    <property type="entry name" value="cupin_pirin_N"/>
    <property type="match status" value="1"/>
</dbReference>
<evidence type="ECO:0000256" key="1">
    <source>
        <dbReference type="ARBA" id="ARBA00008416"/>
    </source>
</evidence>
<dbReference type="EMBL" id="JBHTKR010000001">
    <property type="protein sequence ID" value="MFD1193703.1"/>
    <property type="molecule type" value="Genomic_DNA"/>
</dbReference>
<keyword evidence="7" id="KW-1185">Reference proteome</keyword>
<evidence type="ECO:0000313" key="6">
    <source>
        <dbReference type="EMBL" id="MFD1193703.1"/>
    </source>
</evidence>
<comment type="caution">
    <text evidence="6">The sequence shown here is derived from an EMBL/GenBank/DDBJ whole genome shotgun (WGS) entry which is preliminary data.</text>
</comment>
<dbReference type="InterPro" id="IPR011051">
    <property type="entry name" value="RmlC_Cupin_sf"/>
</dbReference>
<evidence type="ECO:0000313" key="7">
    <source>
        <dbReference type="Proteomes" id="UP001597151"/>
    </source>
</evidence>
<evidence type="ECO:0000259" key="5">
    <source>
        <dbReference type="Pfam" id="PF05726"/>
    </source>
</evidence>
<proteinExistence type="inferred from homology"/>
<reference evidence="7" key="1">
    <citation type="journal article" date="2019" name="Int. J. Syst. Evol. Microbiol.">
        <title>The Global Catalogue of Microorganisms (GCM) 10K type strain sequencing project: providing services to taxonomists for standard genome sequencing and annotation.</title>
        <authorList>
            <consortium name="The Broad Institute Genomics Platform"/>
            <consortium name="The Broad Institute Genome Sequencing Center for Infectious Disease"/>
            <person name="Wu L."/>
            <person name="Ma J."/>
        </authorList>
    </citation>
    <scope>NUCLEOTIDE SEQUENCE [LARGE SCALE GENOMIC DNA]</scope>
    <source>
        <strain evidence="7">CCUG 55328</strain>
    </source>
</reference>
<dbReference type="Pfam" id="PF02678">
    <property type="entry name" value="Pirin"/>
    <property type="match status" value="1"/>
</dbReference>
<dbReference type="CDD" id="cd02247">
    <property type="entry name" value="cupin_pirin_C"/>
    <property type="match status" value="1"/>
</dbReference>
<accession>A0ABW3T9I6</accession>
<dbReference type="PANTHER" id="PTHR13903:SF8">
    <property type="entry name" value="PIRIN"/>
    <property type="match status" value="1"/>
</dbReference>